<dbReference type="InterPro" id="IPR009038">
    <property type="entry name" value="GOLD_dom"/>
</dbReference>
<dbReference type="InterPro" id="IPR025558">
    <property type="entry name" value="DUF4283"/>
</dbReference>
<protein>
    <submittedName>
        <fullName evidence="5">Uncharacterized protein LOC103712550</fullName>
    </submittedName>
</protein>
<dbReference type="Pfam" id="PF01105">
    <property type="entry name" value="EMP24_GP25L"/>
    <property type="match status" value="1"/>
</dbReference>
<keyword evidence="4" id="KW-1185">Reference proteome</keyword>
<dbReference type="Pfam" id="PF14111">
    <property type="entry name" value="DUF4283"/>
    <property type="match status" value="1"/>
</dbReference>
<keyword evidence="2" id="KW-1133">Transmembrane helix</keyword>
<keyword evidence="2" id="KW-0812">Transmembrane</keyword>
<dbReference type="PANTHER" id="PTHR31286:SF99">
    <property type="entry name" value="DUF4283 DOMAIN-CONTAINING PROTEIN"/>
    <property type="match status" value="1"/>
</dbReference>
<dbReference type="RefSeq" id="XP_026662514.2">
    <property type="nucleotide sequence ID" value="XM_026806713.2"/>
</dbReference>
<dbReference type="Proteomes" id="UP000228380">
    <property type="component" value="Chromosome 15"/>
</dbReference>
<dbReference type="KEGG" id="pda:103712550"/>
<dbReference type="InterPro" id="IPR040256">
    <property type="entry name" value="At4g02000-like"/>
</dbReference>
<keyword evidence="2" id="KW-0472">Membrane</keyword>
<evidence type="ECO:0000259" key="3">
    <source>
        <dbReference type="SMART" id="SM01190"/>
    </source>
</evidence>
<evidence type="ECO:0000256" key="2">
    <source>
        <dbReference type="SAM" id="Phobius"/>
    </source>
</evidence>
<organism evidence="4 5">
    <name type="scientific">Phoenix dactylifera</name>
    <name type="common">Date palm</name>
    <dbReference type="NCBI Taxonomy" id="42345"/>
    <lineage>
        <taxon>Eukaryota</taxon>
        <taxon>Viridiplantae</taxon>
        <taxon>Streptophyta</taxon>
        <taxon>Embryophyta</taxon>
        <taxon>Tracheophyta</taxon>
        <taxon>Spermatophyta</taxon>
        <taxon>Magnoliopsida</taxon>
        <taxon>Liliopsida</taxon>
        <taxon>Arecaceae</taxon>
        <taxon>Coryphoideae</taxon>
        <taxon>Phoeniceae</taxon>
        <taxon>Phoenix</taxon>
    </lineage>
</organism>
<evidence type="ECO:0000313" key="5">
    <source>
        <dbReference type="RefSeq" id="XP_026662514.2"/>
    </source>
</evidence>
<dbReference type="PANTHER" id="PTHR31286">
    <property type="entry name" value="GLYCINE-RICH CELL WALL STRUCTURAL PROTEIN 1.8-LIKE"/>
    <property type="match status" value="1"/>
</dbReference>
<gene>
    <name evidence="5" type="primary">LOC103712550</name>
</gene>
<evidence type="ECO:0000313" key="4">
    <source>
        <dbReference type="Proteomes" id="UP000228380"/>
    </source>
</evidence>
<reference evidence="4" key="1">
    <citation type="journal article" date="2019" name="Nat. Commun.">
        <title>Genome-wide association mapping of date palm fruit traits.</title>
        <authorList>
            <person name="Hazzouri K.M."/>
            <person name="Gros-Balthazard M."/>
            <person name="Flowers J.M."/>
            <person name="Copetti D."/>
            <person name="Lemansour A."/>
            <person name="Lebrun M."/>
            <person name="Masmoudi K."/>
            <person name="Ferrand S."/>
            <person name="Dhar M.I."/>
            <person name="Fresquez Z.A."/>
            <person name="Rosas U."/>
            <person name="Zhang J."/>
            <person name="Talag J."/>
            <person name="Lee S."/>
            <person name="Kudrna D."/>
            <person name="Powell R.F."/>
            <person name="Leitch I.J."/>
            <person name="Krueger R.R."/>
            <person name="Wing R.A."/>
            <person name="Amiri K.M.A."/>
            <person name="Purugganan M.D."/>
        </authorList>
    </citation>
    <scope>NUCLEOTIDE SEQUENCE [LARGE SCALE GENOMIC DNA]</scope>
    <source>
        <strain evidence="4">cv. Khalas</strain>
    </source>
</reference>
<reference evidence="5" key="2">
    <citation type="submission" date="2025-08" db="UniProtKB">
        <authorList>
            <consortium name="RefSeq"/>
        </authorList>
    </citation>
    <scope>IDENTIFICATION</scope>
    <source>
        <tissue evidence="5">Young leaves</tissue>
    </source>
</reference>
<dbReference type="SMART" id="SM01190">
    <property type="entry name" value="EMP24_GP25L"/>
    <property type="match status" value="1"/>
</dbReference>
<feature type="transmembrane region" description="Helical" evidence="2">
    <location>
        <begin position="275"/>
        <end position="295"/>
    </location>
</feature>
<dbReference type="OrthoDB" id="1001863at2759"/>
<evidence type="ECO:0000256" key="1">
    <source>
        <dbReference type="SAM" id="MobiDB-lite"/>
    </source>
</evidence>
<dbReference type="GeneID" id="103712550"/>
<sequence length="311" mass="35366">MVSSGPVESGKTEAVGQGDKPARPQPKAARTGRTWAEVAKGTARPPIWTNHQISEVELEALKQRFMDVVEIPSEEGELARAAWRDTMVIVRSAGCRVPVEWICRVRVVGKLDYDVEEFLMSNETFAFRFRTGSDREAAMEAGPWLVASQLLAMERWRPNFVPDDRQLSRLVVWLKLPNLSMEYWTKGLIWNIAVKAGRPLALDKITDLGRMLGFARVKVELDARAPIRSGTFIRGVELELRKLEAAVEAIHENLLYLKAREAEMREVSERTNARVAWFGIMSLDVCIVVPALQLWHLKRFFQKKKLIKIST</sequence>
<dbReference type="AlphaFoldDB" id="A0A8B8J7F1"/>
<feature type="region of interest" description="Disordered" evidence="1">
    <location>
        <begin position="1"/>
        <end position="34"/>
    </location>
</feature>
<name>A0A8B8J7F1_PHODC</name>
<accession>A0A8B8J7F1</accession>
<proteinExistence type="predicted"/>
<feature type="domain" description="GOLD" evidence="3">
    <location>
        <begin position="110"/>
        <end position="302"/>
    </location>
</feature>